<evidence type="ECO:0000259" key="2">
    <source>
        <dbReference type="PROSITE" id="PS50011"/>
    </source>
</evidence>
<dbReference type="EMBL" id="BORR01000023">
    <property type="protein sequence ID" value="GIO39533.1"/>
    <property type="molecule type" value="Genomic_DNA"/>
</dbReference>
<dbReference type="AlphaFoldDB" id="A0A919XXL6"/>
<dbReference type="InterPro" id="IPR050249">
    <property type="entry name" value="Pseudomonas-type_ThrB"/>
</dbReference>
<organism evidence="3 4">
    <name type="scientific">Paenibacillus antibioticophila</name>
    <dbReference type="NCBI Taxonomy" id="1274374"/>
    <lineage>
        <taxon>Bacteria</taxon>
        <taxon>Bacillati</taxon>
        <taxon>Bacillota</taxon>
        <taxon>Bacilli</taxon>
        <taxon>Bacillales</taxon>
        <taxon>Paenibacillaceae</taxon>
        <taxon>Paenibacillus</taxon>
    </lineage>
</organism>
<dbReference type="Proteomes" id="UP000681162">
    <property type="component" value="Unassembled WGS sequence"/>
</dbReference>
<dbReference type="Pfam" id="PF01636">
    <property type="entry name" value="APH"/>
    <property type="match status" value="1"/>
</dbReference>
<dbReference type="Gene3D" id="3.90.1200.10">
    <property type="match status" value="1"/>
</dbReference>
<dbReference type="PANTHER" id="PTHR21064">
    <property type="entry name" value="AMINOGLYCOSIDE PHOSPHOTRANSFERASE DOMAIN-CONTAINING PROTEIN-RELATED"/>
    <property type="match status" value="1"/>
</dbReference>
<feature type="domain" description="Protein kinase" evidence="2">
    <location>
        <begin position="1"/>
        <end position="338"/>
    </location>
</feature>
<proteinExistence type="inferred from homology"/>
<reference evidence="3 4" key="1">
    <citation type="submission" date="2021-03" db="EMBL/GenBank/DDBJ databases">
        <title>Antimicrobial resistance genes in bacteria isolated from Japanese honey, and their potential for conferring macrolide and lincosamide resistance in the American foulbrood pathogen Paenibacillus larvae.</title>
        <authorList>
            <person name="Okamoto M."/>
            <person name="Kumagai M."/>
            <person name="Kanamori H."/>
            <person name="Takamatsu D."/>
        </authorList>
    </citation>
    <scope>NUCLEOTIDE SEQUENCE [LARGE SCALE GENOMIC DNA]</scope>
    <source>
        <strain evidence="3 4">J41TS12</strain>
    </source>
</reference>
<dbReference type="GO" id="GO:0005524">
    <property type="term" value="F:ATP binding"/>
    <property type="evidence" value="ECO:0007669"/>
    <property type="project" value="InterPro"/>
</dbReference>
<comment type="caution">
    <text evidence="3">The sequence shown here is derived from an EMBL/GenBank/DDBJ whole genome shotgun (WGS) entry which is preliminary data.</text>
</comment>
<evidence type="ECO:0000256" key="1">
    <source>
        <dbReference type="ARBA" id="ARBA00038240"/>
    </source>
</evidence>
<evidence type="ECO:0000313" key="3">
    <source>
        <dbReference type="EMBL" id="GIO39533.1"/>
    </source>
</evidence>
<dbReference type="InterPro" id="IPR002575">
    <property type="entry name" value="Aminoglycoside_PTrfase"/>
</dbReference>
<dbReference type="InterPro" id="IPR011009">
    <property type="entry name" value="Kinase-like_dom_sf"/>
</dbReference>
<dbReference type="SUPFAM" id="SSF56112">
    <property type="entry name" value="Protein kinase-like (PK-like)"/>
    <property type="match status" value="1"/>
</dbReference>
<dbReference type="InterPro" id="IPR000719">
    <property type="entry name" value="Prot_kinase_dom"/>
</dbReference>
<dbReference type="PANTHER" id="PTHR21064:SF6">
    <property type="entry name" value="AMINOGLYCOSIDE PHOSPHOTRANSFERASE DOMAIN-CONTAINING PROTEIN"/>
    <property type="match status" value="1"/>
</dbReference>
<comment type="similarity">
    <text evidence="1">Belongs to the pseudomonas-type ThrB family.</text>
</comment>
<dbReference type="GO" id="GO:0019202">
    <property type="term" value="F:amino acid kinase activity"/>
    <property type="evidence" value="ECO:0007669"/>
    <property type="project" value="TreeGrafter"/>
</dbReference>
<dbReference type="RefSeq" id="WP_212942863.1">
    <property type="nucleotide sequence ID" value="NZ_BORR01000023.1"/>
</dbReference>
<sequence length="338" mass="38448">MAEKTVKKFWPEWEGEAREGASGWNNTTRYLENNGLNCVLRIYETHREEKKVAFEHDILMKLASEPLSFQIPSPVQTPEGTTIIRMEDGSGRFACLFEYIEGVSPKPEAFRAAYSFGLAAAELSETLARTVPSLEPAYPPYYEITKAYPLCSPETVQSFCEQPEAAFADLGEPLRLLREACMEVFDRLSELEQLPKQLIHGDLNPSNLLVDEHHPEQVCALLDFEFCTMDIRVMEPAVVLADLIGSGRKEQAEQFCAGFGSRLRLSSQEVAVIPLLLRLRKVDVFLHFMSRYLNGTDAPEVLRAQIVTQAAGLRELRMDTLWLRDLLREHLLDHMKRE</sequence>
<dbReference type="GO" id="GO:0004672">
    <property type="term" value="F:protein kinase activity"/>
    <property type="evidence" value="ECO:0007669"/>
    <property type="project" value="InterPro"/>
</dbReference>
<dbReference type="PROSITE" id="PS50011">
    <property type="entry name" value="PROTEIN_KINASE_DOM"/>
    <property type="match status" value="1"/>
</dbReference>
<dbReference type="Gene3D" id="3.30.200.20">
    <property type="entry name" value="Phosphorylase Kinase, domain 1"/>
    <property type="match status" value="1"/>
</dbReference>
<keyword evidence="4" id="KW-1185">Reference proteome</keyword>
<protein>
    <recommendedName>
        <fullName evidence="2">Protein kinase domain-containing protein</fullName>
    </recommendedName>
</protein>
<accession>A0A919XXL6</accession>
<evidence type="ECO:0000313" key="4">
    <source>
        <dbReference type="Proteomes" id="UP000681162"/>
    </source>
</evidence>
<name>A0A919XXL6_9BACL</name>
<gene>
    <name evidence="3" type="ORF">J41TS12_43940</name>
</gene>